<evidence type="ECO:0000313" key="2">
    <source>
        <dbReference type="EMBL" id="KAJ7308739.1"/>
    </source>
</evidence>
<name>A0AAD6Z6N0_9AGAR</name>
<reference evidence="2" key="1">
    <citation type="submission" date="2023-03" db="EMBL/GenBank/DDBJ databases">
        <title>Massive genome expansion in bonnet fungi (Mycena s.s.) driven by repeated elements and novel gene families across ecological guilds.</title>
        <authorList>
            <consortium name="Lawrence Berkeley National Laboratory"/>
            <person name="Harder C.B."/>
            <person name="Miyauchi S."/>
            <person name="Viragh M."/>
            <person name="Kuo A."/>
            <person name="Thoen E."/>
            <person name="Andreopoulos B."/>
            <person name="Lu D."/>
            <person name="Skrede I."/>
            <person name="Drula E."/>
            <person name="Henrissat B."/>
            <person name="Morin E."/>
            <person name="Kohler A."/>
            <person name="Barry K."/>
            <person name="LaButti K."/>
            <person name="Morin E."/>
            <person name="Salamov A."/>
            <person name="Lipzen A."/>
            <person name="Mereny Z."/>
            <person name="Hegedus B."/>
            <person name="Baldrian P."/>
            <person name="Stursova M."/>
            <person name="Weitz H."/>
            <person name="Taylor A."/>
            <person name="Grigoriev I.V."/>
            <person name="Nagy L.G."/>
            <person name="Martin F."/>
            <person name="Kauserud H."/>
        </authorList>
    </citation>
    <scope>NUCLEOTIDE SEQUENCE</scope>
    <source>
        <strain evidence="2">CBHHK002</strain>
    </source>
</reference>
<sequence>MRTRTKNNSAANKENSYGTASRRNKKNGRTSAPAPLGTHADTAGTGDEQVRELQAQLCSMQSALDRSHEAERAAAARAAATKQHTAAPLPSDVRTSSVGRPNNIAGVKMEELQQHLGFDDMQWNALRTCVHDALSAARLNLNTKWKAQAPAKLSMAYNAIEEEFPQYSLGE</sequence>
<keyword evidence="3" id="KW-1185">Reference proteome</keyword>
<evidence type="ECO:0000313" key="3">
    <source>
        <dbReference type="Proteomes" id="UP001218218"/>
    </source>
</evidence>
<organism evidence="2 3">
    <name type="scientific">Mycena albidolilacea</name>
    <dbReference type="NCBI Taxonomy" id="1033008"/>
    <lineage>
        <taxon>Eukaryota</taxon>
        <taxon>Fungi</taxon>
        <taxon>Dikarya</taxon>
        <taxon>Basidiomycota</taxon>
        <taxon>Agaricomycotina</taxon>
        <taxon>Agaricomycetes</taxon>
        <taxon>Agaricomycetidae</taxon>
        <taxon>Agaricales</taxon>
        <taxon>Marasmiineae</taxon>
        <taxon>Mycenaceae</taxon>
        <taxon>Mycena</taxon>
    </lineage>
</organism>
<proteinExistence type="predicted"/>
<accession>A0AAD6Z6N0</accession>
<protein>
    <submittedName>
        <fullName evidence="2">Uncharacterized protein</fullName>
    </submittedName>
</protein>
<feature type="region of interest" description="Disordered" evidence="1">
    <location>
        <begin position="1"/>
        <end position="48"/>
    </location>
</feature>
<feature type="compositionally biased region" description="Basic and acidic residues" evidence="1">
    <location>
        <begin position="65"/>
        <end position="74"/>
    </location>
</feature>
<comment type="caution">
    <text evidence="2">The sequence shown here is derived from an EMBL/GenBank/DDBJ whole genome shotgun (WGS) entry which is preliminary data.</text>
</comment>
<feature type="region of interest" description="Disordered" evidence="1">
    <location>
        <begin position="62"/>
        <end position="100"/>
    </location>
</feature>
<feature type="compositionally biased region" description="Polar residues" evidence="1">
    <location>
        <begin position="1"/>
        <end position="21"/>
    </location>
</feature>
<dbReference type="EMBL" id="JARIHO010000084">
    <property type="protein sequence ID" value="KAJ7308739.1"/>
    <property type="molecule type" value="Genomic_DNA"/>
</dbReference>
<dbReference type="Proteomes" id="UP001218218">
    <property type="component" value="Unassembled WGS sequence"/>
</dbReference>
<evidence type="ECO:0000256" key="1">
    <source>
        <dbReference type="SAM" id="MobiDB-lite"/>
    </source>
</evidence>
<dbReference type="AlphaFoldDB" id="A0AAD6Z6N0"/>
<gene>
    <name evidence="2" type="ORF">DFH08DRAFT_1050589</name>
</gene>